<dbReference type="AlphaFoldDB" id="A0A9P5Q492"/>
<dbReference type="Proteomes" id="UP000772434">
    <property type="component" value="Unassembled WGS sequence"/>
</dbReference>
<comment type="caution">
    <text evidence="4">The sequence shown here is derived from an EMBL/GenBank/DDBJ whole genome shotgun (WGS) entry which is preliminary data.</text>
</comment>
<name>A0A9P5Q492_9AGAR</name>
<feature type="region of interest" description="Disordered" evidence="1">
    <location>
        <begin position="321"/>
        <end position="350"/>
    </location>
</feature>
<dbReference type="OrthoDB" id="545169at2759"/>
<evidence type="ECO:0000256" key="2">
    <source>
        <dbReference type="SAM" id="Phobius"/>
    </source>
</evidence>
<evidence type="ECO:0000313" key="4">
    <source>
        <dbReference type="EMBL" id="KAF9074413.1"/>
    </source>
</evidence>
<feature type="compositionally biased region" description="Low complexity" evidence="1">
    <location>
        <begin position="328"/>
        <end position="342"/>
    </location>
</feature>
<accession>A0A9P5Q492</accession>
<dbReference type="PANTHER" id="PTHR36124:SF1">
    <property type="entry name" value="ER-BOUND OXYGENASE MPAB_MPAB'_RUBBER OXYGENASE CATALYTIC DOMAIN-CONTAINING PROTEIN"/>
    <property type="match status" value="1"/>
</dbReference>
<dbReference type="EMBL" id="JADNRY010000013">
    <property type="protein sequence ID" value="KAF9074413.1"/>
    <property type="molecule type" value="Genomic_DNA"/>
</dbReference>
<dbReference type="InterPro" id="IPR018713">
    <property type="entry name" value="MPAB/Lcp_cat_dom"/>
</dbReference>
<protein>
    <recommendedName>
        <fullName evidence="3">ER-bound oxygenase mpaB/mpaB'/Rubber oxygenase catalytic domain-containing protein</fullName>
    </recommendedName>
</protein>
<evidence type="ECO:0000313" key="5">
    <source>
        <dbReference type="Proteomes" id="UP000772434"/>
    </source>
</evidence>
<reference evidence="4" key="1">
    <citation type="submission" date="2020-11" db="EMBL/GenBank/DDBJ databases">
        <authorList>
            <consortium name="DOE Joint Genome Institute"/>
            <person name="Ahrendt S."/>
            <person name="Riley R."/>
            <person name="Andreopoulos W."/>
            <person name="Labutti K."/>
            <person name="Pangilinan J."/>
            <person name="Ruiz-Duenas F.J."/>
            <person name="Barrasa J.M."/>
            <person name="Sanchez-Garcia M."/>
            <person name="Camarero S."/>
            <person name="Miyauchi S."/>
            <person name="Serrano A."/>
            <person name="Linde D."/>
            <person name="Babiker R."/>
            <person name="Drula E."/>
            <person name="Ayuso-Fernandez I."/>
            <person name="Pacheco R."/>
            <person name="Padilla G."/>
            <person name="Ferreira P."/>
            <person name="Barriuso J."/>
            <person name="Kellner H."/>
            <person name="Castanera R."/>
            <person name="Alfaro M."/>
            <person name="Ramirez L."/>
            <person name="Pisabarro A.G."/>
            <person name="Kuo A."/>
            <person name="Tritt A."/>
            <person name="Lipzen A."/>
            <person name="He G."/>
            <person name="Yan M."/>
            <person name="Ng V."/>
            <person name="Cullen D."/>
            <person name="Martin F."/>
            <person name="Rosso M.-N."/>
            <person name="Henrissat B."/>
            <person name="Hibbett D."/>
            <person name="Martinez A.T."/>
            <person name="Grigoriev I.V."/>
        </authorList>
    </citation>
    <scope>NUCLEOTIDE SEQUENCE</scope>
    <source>
        <strain evidence="4">AH 40177</strain>
    </source>
</reference>
<dbReference type="Pfam" id="PF09995">
    <property type="entry name" value="MPAB_Lcp_cat"/>
    <property type="match status" value="1"/>
</dbReference>
<keyword evidence="2" id="KW-0812">Transmembrane</keyword>
<sequence>MNFPGFLSFQVVSSSHIAIISATSLTLYLSLVRALRWRRYNAMHRKYLHKYSELEGKGLTGITPEEAQDIIATSALYDMPALMTYALAFALFKTYAVPTISKILSDTKELESASSVSKRYADTEILISNWFYCPLSGKSTPAQREIDDPRAMIALARVNWLHSKYPIKNDDYLYTLGLFVFEPEKWARLYGWRVLSPLESHAFFIFWVEIGRRMGIRDIPKTAQLFKQWIVEYESTAVYPIQTNHSVAHYTTEELLHAVPEFLGLKNLARRLTICALDDNIRIAMMQPSQPRSLHYLLKFILHSVGFIQRYLCLPRSESNTGSVIDPSSDSLNTESNLNTSSHAPPLHRSHPKWFSAQPWYMPEPQTLWGKIKIWAAVKVFGLYDAMPGKELKSNGYRLEEMVSVLLMACGHDDVFRMAERLYGCPMTGKLSSRK</sequence>
<keyword evidence="2" id="KW-1133">Transmembrane helix</keyword>
<dbReference type="GO" id="GO:0016491">
    <property type="term" value="F:oxidoreductase activity"/>
    <property type="evidence" value="ECO:0007669"/>
    <property type="project" value="InterPro"/>
</dbReference>
<dbReference type="PANTHER" id="PTHR36124">
    <property type="match status" value="1"/>
</dbReference>
<feature type="transmembrane region" description="Helical" evidence="2">
    <location>
        <begin position="15"/>
        <end position="35"/>
    </location>
</feature>
<evidence type="ECO:0000259" key="3">
    <source>
        <dbReference type="Pfam" id="PF09995"/>
    </source>
</evidence>
<keyword evidence="2" id="KW-0472">Membrane</keyword>
<feature type="domain" description="ER-bound oxygenase mpaB/mpaB'/Rubber oxygenase catalytic" evidence="3">
    <location>
        <begin position="165"/>
        <end position="292"/>
    </location>
</feature>
<dbReference type="InterPro" id="IPR046366">
    <property type="entry name" value="MPAB"/>
</dbReference>
<gene>
    <name evidence="4" type="ORF">BDP27DRAFT_1317043</name>
</gene>
<evidence type="ECO:0000256" key="1">
    <source>
        <dbReference type="SAM" id="MobiDB-lite"/>
    </source>
</evidence>
<proteinExistence type="predicted"/>
<keyword evidence="5" id="KW-1185">Reference proteome</keyword>
<organism evidence="4 5">
    <name type="scientific">Rhodocollybia butyracea</name>
    <dbReference type="NCBI Taxonomy" id="206335"/>
    <lineage>
        <taxon>Eukaryota</taxon>
        <taxon>Fungi</taxon>
        <taxon>Dikarya</taxon>
        <taxon>Basidiomycota</taxon>
        <taxon>Agaricomycotina</taxon>
        <taxon>Agaricomycetes</taxon>
        <taxon>Agaricomycetidae</taxon>
        <taxon>Agaricales</taxon>
        <taxon>Marasmiineae</taxon>
        <taxon>Omphalotaceae</taxon>
        <taxon>Rhodocollybia</taxon>
    </lineage>
</organism>